<evidence type="ECO:0000313" key="1">
    <source>
        <dbReference type="EMBL" id="SFG89570.1"/>
    </source>
</evidence>
<keyword evidence="2" id="KW-1185">Reference proteome</keyword>
<name>A0A1I2VKC2_9GAMM</name>
<dbReference type="EMBL" id="FOOU01000017">
    <property type="protein sequence ID" value="SFG89570.1"/>
    <property type="molecule type" value="Genomic_DNA"/>
</dbReference>
<reference evidence="2" key="1">
    <citation type="submission" date="2016-10" db="EMBL/GenBank/DDBJ databases">
        <authorList>
            <person name="Varghese N."/>
            <person name="Submissions S."/>
        </authorList>
    </citation>
    <scope>NUCLEOTIDE SEQUENCE [LARGE SCALE GENOMIC DNA]</scope>
    <source>
        <strain evidence="2">CGMCC 1.10971</strain>
    </source>
</reference>
<dbReference type="OrthoDB" id="6120634at2"/>
<proteinExistence type="predicted"/>
<protein>
    <submittedName>
        <fullName evidence="1">Uncharacterized protein</fullName>
    </submittedName>
</protein>
<accession>A0A1I2VKC2</accession>
<dbReference type="RefSeq" id="WP_090730360.1">
    <property type="nucleotide sequence ID" value="NZ_FOOU01000017.1"/>
</dbReference>
<gene>
    <name evidence="1" type="ORF">SAMN05216175_11780</name>
</gene>
<dbReference type="AlphaFoldDB" id="A0A1I2VKC2"/>
<organism evidence="1 2">
    <name type="scientific">Neptunomonas qingdaonensis</name>
    <dbReference type="NCBI Taxonomy" id="1045558"/>
    <lineage>
        <taxon>Bacteria</taxon>
        <taxon>Pseudomonadati</taxon>
        <taxon>Pseudomonadota</taxon>
        <taxon>Gammaproteobacteria</taxon>
        <taxon>Oceanospirillales</taxon>
        <taxon>Oceanospirillaceae</taxon>
        <taxon>Neptunomonas</taxon>
    </lineage>
</organism>
<sequence length="88" mass="9992">MSVAQIKNKERVIKELTLFIRKVFSEPEICTIAKDIARKHLKSPNANVLIADELSSLTNVKIPAEHSEADELFLDLLKDIVRDETALY</sequence>
<dbReference type="Proteomes" id="UP000198623">
    <property type="component" value="Unassembled WGS sequence"/>
</dbReference>
<dbReference type="STRING" id="1045558.SAMN05216175_11780"/>
<evidence type="ECO:0000313" key="2">
    <source>
        <dbReference type="Proteomes" id="UP000198623"/>
    </source>
</evidence>